<feature type="region of interest" description="Disordered" evidence="1">
    <location>
        <begin position="156"/>
        <end position="194"/>
    </location>
</feature>
<sequence>MQFRSKQLPTRNEGAGRRVVVWVCTPFWCLLDIVPIKNEKRDVVLFLVSHKDISKQKDKQDKLEVPNEDSKDGEADESPNKESGDEESSENEESDEEAKDDDMPKNYDYGRRRSRAVLYHISGQLNKQNKAKSKLQQLNMVSSIHKTLFYFSFSSSSSTSVSSLPRSNSSTSSSSRSTSKTTNTTITPASGYKN</sequence>
<gene>
    <name evidence="3" type="ORF">PoB_006414400</name>
</gene>
<organism evidence="3 4">
    <name type="scientific">Plakobranchus ocellatus</name>
    <dbReference type="NCBI Taxonomy" id="259542"/>
    <lineage>
        <taxon>Eukaryota</taxon>
        <taxon>Metazoa</taxon>
        <taxon>Spiralia</taxon>
        <taxon>Lophotrochozoa</taxon>
        <taxon>Mollusca</taxon>
        <taxon>Gastropoda</taxon>
        <taxon>Heterobranchia</taxon>
        <taxon>Euthyneura</taxon>
        <taxon>Panpulmonata</taxon>
        <taxon>Sacoglossa</taxon>
        <taxon>Placobranchoidea</taxon>
        <taxon>Plakobranchidae</taxon>
        <taxon>Plakobranchus</taxon>
    </lineage>
</organism>
<feature type="region of interest" description="Disordered" evidence="1">
    <location>
        <begin position="56"/>
        <end position="108"/>
    </location>
</feature>
<comment type="caution">
    <text evidence="3">The sequence shown here is derived from an EMBL/GenBank/DDBJ whole genome shotgun (WGS) entry which is preliminary data.</text>
</comment>
<dbReference type="InterPro" id="IPR000700">
    <property type="entry name" value="PAS-assoc_C"/>
</dbReference>
<dbReference type="PANTHER" id="PTHR10217">
    <property type="entry name" value="VOLTAGE AND LIGAND GATED POTASSIUM CHANNEL"/>
    <property type="match status" value="1"/>
</dbReference>
<dbReference type="PANTHER" id="PTHR10217:SF637">
    <property type="entry name" value="EAG-LIKE K[+] CHANNEL, ISOFORM A"/>
    <property type="match status" value="1"/>
</dbReference>
<dbReference type="GO" id="GO:0042391">
    <property type="term" value="P:regulation of membrane potential"/>
    <property type="evidence" value="ECO:0007669"/>
    <property type="project" value="TreeGrafter"/>
</dbReference>
<proteinExistence type="predicted"/>
<dbReference type="GO" id="GO:0005249">
    <property type="term" value="F:voltage-gated potassium channel activity"/>
    <property type="evidence" value="ECO:0007669"/>
    <property type="project" value="TreeGrafter"/>
</dbReference>
<name>A0AAV4D0N6_9GAST</name>
<dbReference type="AlphaFoldDB" id="A0AAV4D0N6"/>
<protein>
    <submittedName>
        <fullName evidence="3">Potassium voltage-gated channel subfamily h member 8</fullName>
    </submittedName>
</protein>
<accession>A0AAV4D0N6</accession>
<evidence type="ECO:0000256" key="1">
    <source>
        <dbReference type="SAM" id="MobiDB-lite"/>
    </source>
</evidence>
<dbReference type="PROSITE" id="PS50113">
    <property type="entry name" value="PAC"/>
    <property type="match status" value="1"/>
</dbReference>
<feature type="compositionally biased region" description="Acidic residues" evidence="1">
    <location>
        <begin position="84"/>
        <end position="100"/>
    </location>
</feature>
<evidence type="ECO:0000313" key="3">
    <source>
        <dbReference type="EMBL" id="GFO37639.1"/>
    </source>
</evidence>
<dbReference type="InterPro" id="IPR050818">
    <property type="entry name" value="KCNH_animal-type"/>
</dbReference>
<dbReference type="Proteomes" id="UP000735302">
    <property type="component" value="Unassembled WGS sequence"/>
</dbReference>
<dbReference type="GO" id="GO:0005886">
    <property type="term" value="C:plasma membrane"/>
    <property type="evidence" value="ECO:0007669"/>
    <property type="project" value="TreeGrafter"/>
</dbReference>
<feature type="compositionally biased region" description="Basic and acidic residues" evidence="1">
    <location>
        <begin position="56"/>
        <end position="83"/>
    </location>
</feature>
<reference evidence="3 4" key="1">
    <citation type="journal article" date="2021" name="Elife">
        <title>Chloroplast acquisition without the gene transfer in kleptoplastic sea slugs, Plakobranchus ocellatus.</title>
        <authorList>
            <person name="Maeda T."/>
            <person name="Takahashi S."/>
            <person name="Yoshida T."/>
            <person name="Shimamura S."/>
            <person name="Takaki Y."/>
            <person name="Nagai Y."/>
            <person name="Toyoda A."/>
            <person name="Suzuki Y."/>
            <person name="Arimoto A."/>
            <person name="Ishii H."/>
            <person name="Satoh N."/>
            <person name="Nishiyama T."/>
            <person name="Hasebe M."/>
            <person name="Maruyama T."/>
            <person name="Minagawa J."/>
            <person name="Obokata J."/>
            <person name="Shigenobu S."/>
        </authorList>
    </citation>
    <scope>NUCLEOTIDE SEQUENCE [LARGE SCALE GENOMIC DNA]</scope>
</reference>
<keyword evidence="4" id="KW-1185">Reference proteome</keyword>
<dbReference type="Gene3D" id="3.30.450.20">
    <property type="entry name" value="PAS domain"/>
    <property type="match status" value="1"/>
</dbReference>
<evidence type="ECO:0000259" key="2">
    <source>
        <dbReference type="PROSITE" id="PS50113"/>
    </source>
</evidence>
<dbReference type="EMBL" id="BLXT01007282">
    <property type="protein sequence ID" value="GFO37639.1"/>
    <property type="molecule type" value="Genomic_DNA"/>
</dbReference>
<evidence type="ECO:0000313" key="4">
    <source>
        <dbReference type="Proteomes" id="UP000735302"/>
    </source>
</evidence>
<feature type="domain" description="PAC" evidence="2">
    <location>
        <begin position="13"/>
        <end position="65"/>
    </location>
</feature>